<feature type="transmembrane region" description="Helical" evidence="9">
    <location>
        <begin position="25"/>
        <end position="46"/>
    </location>
</feature>
<feature type="transmembrane region" description="Helical" evidence="9">
    <location>
        <begin position="102"/>
        <end position="125"/>
    </location>
</feature>
<dbReference type="RefSeq" id="WP_268185759.1">
    <property type="nucleotide sequence ID" value="NZ_CP113361.1"/>
</dbReference>
<keyword evidence="5 9" id="KW-0592">Phosphate transport</keyword>
<dbReference type="PANTHER" id="PTHR11101">
    <property type="entry name" value="PHOSPHATE TRANSPORTER"/>
    <property type="match status" value="1"/>
</dbReference>
<evidence type="ECO:0000256" key="9">
    <source>
        <dbReference type="RuleBase" id="RU363058"/>
    </source>
</evidence>
<feature type="transmembrane region" description="Helical" evidence="9">
    <location>
        <begin position="67"/>
        <end position="90"/>
    </location>
</feature>
<keyword evidence="7 9" id="KW-1133">Transmembrane helix</keyword>
<dbReference type="GeneID" id="76835229"/>
<organism evidence="10 11">
    <name type="scientific">Methanogenium organophilum</name>
    <dbReference type="NCBI Taxonomy" id="2199"/>
    <lineage>
        <taxon>Archaea</taxon>
        <taxon>Methanobacteriati</taxon>
        <taxon>Methanobacteriota</taxon>
        <taxon>Stenosarchaea group</taxon>
        <taxon>Methanomicrobia</taxon>
        <taxon>Methanomicrobiales</taxon>
        <taxon>Methanomicrobiaceae</taxon>
        <taxon>Methanogenium</taxon>
    </lineage>
</organism>
<evidence type="ECO:0000313" key="11">
    <source>
        <dbReference type="Proteomes" id="UP001163096"/>
    </source>
</evidence>
<evidence type="ECO:0000256" key="8">
    <source>
        <dbReference type="ARBA" id="ARBA00023136"/>
    </source>
</evidence>
<feature type="transmembrane region" description="Helical" evidence="9">
    <location>
        <begin position="339"/>
        <end position="361"/>
    </location>
</feature>
<evidence type="ECO:0000256" key="7">
    <source>
        <dbReference type="ARBA" id="ARBA00022989"/>
    </source>
</evidence>
<dbReference type="GO" id="GO:0016020">
    <property type="term" value="C:membrane"/>
    <property type="evidence" value="ECO:0007669"/>
    <property type="project" value="UniProtKB-SubCell"/>
</dbReference>
<evidence type="ECO:0000256" key="2">
    <source>
        <dbReference type="ARBA" id="ARBA00004141"/>
    </source>
</evidence>
<comment type="subcellular location">
    <subcellularLocation>
        <location evidence="2 9">Membrane</location>
        <topology evidence="2 9">Multi-pass membrane protein</topology>
    </subcellularLocation>
</comment>
<feature type="transmembrane region" description="Helical" evidence="9">
    <location>
        <begin position="207"/>
        <end position="225"/>
    </location>
</feature>
<keyword evidence="11" id="KW-1185">Reference proteome</keyword>
<keyword evidence="6 9" id="KW-0812">Transmembrane</keyword>
<comment type="function">
    <text evidence="1">Potential transporter for phosphate.</text>
</comment>
<dbReference type="Pfam" id="PF01384">
    <property type="entry name" value="PHO4"/>
    <property type="match status" value="1"/>
</dbReference>
<keyword evidence="8 9" id="KW-0472">Membrane</keyword>
<protein>
    <recommendedName>
        <fullName evidence="9">Phosphate transporter</fullName>
    </recommendedName>
</protein>
<keyword evidence="4 9" id="KW-0813">Transport</keyword>
<comment type="similarity">
    <text evidence="3 9">Belongs to the inorganic phosphate transporter (PiT) (TC 2.A.20) family.</text>
</comment>
<reference evidence="10" key="1">
    <citation type="submission" date="2022-11" db="EMBL/GenBank/DDBJ databases">
        <title>Complete genome sequence of Methanogenium organophilum DSM 3596.</title>
        <authorList>
            <person name="Chen S.-C."/>
            <person name="Lai S.-J."/>
            <person name="You Y.-T."/>
        </authorList>
    </citation>
    <scope>NUCLEOTIDE SEQUENCE</scope>
    <source>
        <strain evidence="10">DSM 3596</strain>
    </source>
</reference>
<dbReference type="GO" id="GO:0035435">
    <property type="term" value="P:phosphate ion transmembrane transport"/>
    <property type="evidence" value="ECO:0007669"/>
    <property type="project" value="TreeGrafter"/>
</dbReference>
<dbReference type="InterPro" id="IPR001204">
    <property type="entry name" value="Phos_transporter"/>
</dbReference>
<proteinExistence type="inferred from homology"/>
<dbReference type="EMBL" id="CP113361">
    <property type="protein sequence ID" value="WAI00557.1"/>
    <property type="molecule type" value="Genomic_DNA"/>
</dbReference>
<sequence length="364" mass="38247">MTKSRQKSCTRAHKLTVCISPWTQTMLLIAAVTIILAFAFTFTNGFQDAATVAATFIASRSATPRQGILMIAGMNFLGAILGGSAVAFTLSGLLTITSGPLALQVLLAALLSATVWNLGAWYFSLPSSSTHALIGGLVGAGVTAAGLGSVYWGAAELLTPPHEITGMVKVMLFLILSIVLGLAGGYAMRRCTHVIFRNANRSINRSIIRVNWVAAAGMAFFNGSNDAQKQLGIIALVLFAAGEFSVLTVPVWARFICAILLSLGTLGGGWRIMKTIGNRIFTIGPVHSMDSQISSGMTLGLSTLSGAPVSSTHIITMSVIGVGAAENPRNVRWDVGKDVLLSIILTFPATMLLSAGFFTLVQQI</sequence>
<feature type="transmembrane region" description="Helical" evidence="9">
    <location>
        <begin position="166"/>
        <end position="187"/>
    </location>
</feature>
<dbReference type="AlphaFoldDB" id="A0A9X9S2F1"/>
<evidence type="ECO:0000256" key="4">
    <source>
        <dbReference type="ARBA" id="ARBA00022448"/>
    </source>
</evidence>
<evidence type="ECO:0000256" key="3">
    <source>
        <dbReference type="ARBA" id="ARBA00009916"/>
    </source>
</evidence>
<evidence type="ECO:0000256" key="1">
    <source>
        <dbReference type="ARBA" id="ARBA00001981"/>
    </source>
</evidence>
<accession>A0A9X9S2F1</accession>
<dbReference type="PANTHER" id="PTHR11101:SF80">
    <property type="entry name" value="PHOSPHATE TRANSPORTER"/>
    <property type="match status" value="1"/>
</dbReference>
<dbReference type="GO" id="GO:0005315">
    <property type="term" value="F:phosphate transmembrane transporter activity"/>
    <property type="evidence" value="ECO:0007669"/>
    <property type="project" value="InterPro"/>
</dbReference>
<dbReference type="KEGG" id="mou:OU421_08965"/>
<feature type="transmembrane region" description="Helical" evidence="9">
    <location>
        <begin position="231"/>
        <end position="264"/>
    </location>
</feature>
<evidence type="ECO:0000256" key="6">
    <source>
        <dbReference type="ARBA" id="ARBA00022692"/>
    </source>
</evidence>
<evidence type="ECO:0000256" key="5">
    <source>
        <dbReference type="ARBA" id="ARBA00022592"/>
    </source>
</evidence>
<evidence type="ECO:0000313" key="10">
    <source>
        <dbReference type="EMBL" id="WAI00557.1"/>
    </source>
</evidence>
<dbReference type="Proteomes" id="UP001163096">
    <property type="component" value="Chromosome"/>
</dbReference>
<gene>
    <name evidence="10" type="ORF">OU421_08965</name>
</gene>
<name>A0A9X9S2F1_METOG</name>
<feature type="transmembrane region" description="Helical" evidence="9">
    <location>
        <begin position="132"/>
        <end position="154"/>
    </location>
</feature>